<dbReference type="PANTHER" id="PTHR11733">
    <property type="entry name" value="ZINC METALLOPROTEASE FAMILY M13 NEPRILYSIN-RELATED"/>
    <property type="match status" value="1"/>
</dbReference>
<sequence>MMLHCDYKLGWSAIFRLSYGTSRTKTDVYVLTDSGFNFILRKRLEFISKEDFKRRQYFEVLRDSFQDLGEEGKSGQADVAALKSELRSLSLFLSPTGNALQDVLALEDRMFSPLMGTFHVNAPWFFVVPDEVVYNAAVSLSQERWTAAFRHAGVNVQKHIEFRTWNLAFFSTFVRLWKLHGEQDMYDYVSWCTVQDKLLIPSELKPTLFPRRVWESKRMAFSMFEPWPETEFPDVIVGEMGDSFLENWRNAWLSRTFYRPVDIKVAITAIDTLAYTADIEYRKDFILLPYAFSFPLYDPAALPAINHGGFGAKVAAAVGERFYNSYLAVGAGGSSFGEFRSCLTNDSFGDDRTDLASLAAEVVSLGALVDAYHNASNNRRLAYLENVSSRQLLFIAACYSKCIGSHYPVRESLCDAALRHIPEFAQAFRCSPGTPMNPHRRCRLF</sequence>
<dbReference type="PANTHER" id="PTHR11733:SF241">
    <property type="entry name" value="GH26575P-RELATED"/>
    <property type="match status" value="1"/>
</dbReference>
<evidence type="ECO:0000313" key="1">
    <source>
        <dbReference type="EMBL" id="KAK8788982.1"/>
    </source>
</evidence>
<keyword evidence="2" id="KW-1185">Reference proteome</keyword>
<comment type="caution">
    <text evidence="1">The sequence shown here is derived from an EMBL/GenBank/DDBJ whole genome shotgun (WGS) entry which is preliminary data.</text>
</comment>
<dbReference type="InterPro" id="IPR000718">
    <property type="entry name" value="Peptidase_M13"/>
</dbReference>
<evidence type="ECO:0000313" key="2">
    <source>
        <dbReference type="Proteomes" id="UP001321473"/>
    </source>
</evidence>
<dbReference type="PROSITE" id="PS51885">
    <property type="entry name" value="NEPRILYSIN"/>
    <property type="match status" value="1"/>
</dbReference>
<dbReference type="GO" id="GO:0005886">
    <property type="term" value="C:plasma membrane"/>
    <property type="evidence" value="ECO:0007669"/>
    <property type="project" value="TreeGrafter"/>
</dbReference>
<name>A0AAQ4FSB4_AMBAM</name>
<dbReference type="GO" id="GO:0016485">
    <property type="term" value="P:protein processing"/>
    <property type="evidence" value="ECO:0007669"/>
    <property type="project" value="TreeGrafter"/>
</dbReference>
<dbReference type="SUPFAM" id="SSF55486">
    <property type="entry name" value="Metalloproteases ('zincins'), catalytic domain"/>
    <property type="match status" value="1"/>
</dbReference>
<reference evidence="1 2" key="1">
    <citation type="journal article" date="2023" name="Arcadia Sci">
        <title>De novo assembly of a long-read Amblyomma americanum tick genome.</title>
        <authorList>
            <person name="Chou S."/>
            <person name="Poskanzer K.E."/>
            <person name="Rollins M."/>
            <person name="Thuy-Boun P.S."/>
        </authorList>
    </citation>
    <scope>NUCLEOTIDE SEQUENCE [LARGE SCALE GENOMIC DNA]</scope>
    <source>
        <strain evidence="1">F_SG_1</strain>
        <tissue evidence="1">Salivary glands</tissue>
    </source>
</reference>
<dbReference type="Proteomes" id="UP001321473">
    <property type="component" value="Unassembled WGS sequence"/>
</dbReference>
<dbReference type="InterPro" id="IPR024079">
    <property type="entry name" value="MetalloPept_cat_dom_sf"/>
</dbReference>
<dbReference type="AlphaFoldDB" id="A0AAQ4FSB4"/>
<dbReference type="GO" id="GO:0004222">
    <property type="term" value="F:metalloendopeptidase activity"/>
    <property type="evidence" value="ECO:0007669"/>
    <property type="project" value="InterPro"/>
</dbReference>
<gene>
    <name evidence="1" type="ORF">V5799_021238</name>
</gene>
<dbReference type="EMBL" id="JARKHS020000279">
    <property type="protein sequence ID" value="KAK8788982.1"/>
    <property type="molecule type" value="Genomic_DNA"/>
</dbReference>
<protein>
    <submittedName>
        <fullName evidence="1">Uncharacterized protein</fullName>
    </submittedName>
</protein>
<accession>A0AAQ4FSB4</accession>
<proteinExistence type="predicted"/>
<dbReference type="Gene3D" id="3.40.390.10">
    <property type="entry name" value="Collagenase (Catalytic Domain)"/>
    <property type="match status" value="1"/>
</dbReference>
<organism evidence="1 2">
    <name type="scientific">Amblyomma americanum</name>
    <name type="common">Lone star tick</name>
    <dbReference type="NCBI Taxonomy" id="6943"/>
    <lineage>
        <taxon>Eukaryota</taxon>
        <taxon>Metazoa</taxon>
        <taxon>Ecdysozoa</taxon>
        <taxon>Arthropoda</taxon>
        <taxon>Chelicerata</taxon>
        <taxon>Arachnida</taxon>
        <taxon>Acari</taxon>
        <taxon>Parasitiformes</taxon>
        <taxon>Ixodida</taxon>
        <taxon>Ixodoidea</taxon>
        <taxon>Ixodidae</taxon>
        <taxon>Amblyomminae</taxon>
        <taxon>Amblyomma</taxon>
    </lineage>
</organism>